<evidence type="ECO:0000313" key="14">
    <source>
        <dbReference type="Ensembl" id="ENSGWIP00000052236.1"/>
    </source>
</evidence>
<name>A0A8C5NFX9_GOUWI</name>
<evidence type="ECO:0000256" key="7">
    <source>
        <dbReference type="ARBA" id="ARBA00023136"/>
    </source>
</evidence>
<proteinExistence type="inferred from homology"/>
<keyword evidence="5" id="KW-0963">Cytoplasm</keyword>
<evidence type="ECO:0000256" key="6">
    <source>
        <dbReference type="ARBA" id="ARBA00022794"/>
    </source>
</evidence>
<reference evidence="14" key="1">
    <citation type="submission" date="2020-06" db="EMBL/GenBank/DDBJ databases">
        <authorList>
            <consortium name="Wellcome Sanger Institute Data Sharing"/>
        </authorList>
    </citation>
    <scope>NUCLEOTIDE SEQUENCE [LARGE SCALE GENOMIC DNA]</scope>
</reference>
<evidence type="ECO:0000256" key="8">
    <source>
        <dbReference type="ARBA" id="ARBA00023212"/>
    </source>
</evidence>
<evidence type="ECO:0000256" key="2">
    <source>
        <dbReference type="ARBA" id="ARBA00004236"/>
    </source>
</evidence>
<feature type="domain" description="Ciliogenesis-associated TTC17-interacting protein N-terminal" evidence="13">
    <location>
        <begin position="19"/>
        <end position="246"/>
    </location>
</feature>
<keyword evidence="6" id="KW-0970">Cilium biogenesis/degradation</keyword>
<keyword evidence="4" id="KW-1003">Cell membrane</keyword>
<dbReference type="Pfam" id="PF21772">
    <property type="entry name" value="CATIP_N"/>
    <property type="match status" value="1"/>
</dbReference>
<dbReference type="GO" id="GO:0005886">
    <property type="term" value="C:plasma membrane"/>
    <property type="evidence" value="ECO:0007669"/>
    <property type="project" value="UniProtKB-SubCell"/>
</dbReference>
<dbReference type="RefSeq" id="XP_028329486.1">
    <property type="nucleotide sequence ID" value="XM_028473685.1"/>
</dbReference>
<dbReference type="GO" id="GO:0005856">
    <property type="term" value="C:cytoskeleton"/>
    <property type="evidence" value="ECO:0007669"/>
    <property type="project" value="UniProtKB-SubCell"/>
</dbReference>
<protein>
    <recommendedName>
        <fullName evidence="12">Ciliogenesis-associated TTC17-interacting protein</fullName>
    </recommendedName>
</protein>
<evidence type="ECO:0000256" key="12">
    <source>
        <dbReference type="ARBA" id="ARBA00039249"/>
    </source>
</evidence>
<dbReference type="AlphaFoldDB" id="A0A8C5NFX9"/>
<comment type="function">
    <text evidence="10">Plays a role in primary ciliogenesis by modulating actin polymerization.</text>
</comment>
<dbReference type="PANTHER" id="PTHR15505:SF3">
    <property type="entry name" value="CILIOGENESIS-ASSOCIATED TTC17-INTERACTING PROTEIN"/>
    <property type="match status" value="1"/>
</dbReference>
<dbReference type="OrthoDB" id="6334211at2759"/>
<dbReference type="GeneID" id="114479803"/>
<evidence type="ECO:0000256" key="10">
    <source>
        <dbReference type="ARBA" id="ARBA00037538"/>
    </source>
</evidence>
<comment type="similarity">
    <text evidence="11">Belongs to the CATIP family.</text>
</comment>
<gene>
    <name evidence="14" type="primary">catip</name>
</gene>
<dbReference type="GO" id="GO:0030041">
    <property type="term" value="P:actin filament polymerization"/>
    <property type="evidence" value="ECO:0007669"/>
    <property type="project" value="TreeGrafter"/>
</dbReference>
<dbReference type="Proteomes" id="UP000694680">
    <property type="component" value="Chromosome 17"/>
</dbReference>
<evidence type="ECO:0000256" key="4">
    <source>
        <dbReference type="ARBA" id="ARBA00022475"/>
    </source>
</evidence>
<dbReference type="GO" id="GO:0044782">
    <property type="term" value="P:cilium organization"/>
    <property type="evidence" value="ECO:0007669"/>
    <property type="project" value="TreeGrafter"/>
</dbReference>
<evidence type="ECO:0000313" key="15">
    <source>
        <dbReference type="Proteomes" id="UP000694680"/>
    </source>
</evidence>
<evidence type="ECO:0000256" key="11">
    <source>
        <dbReference type="ARBA" id="ARBA00037938"/>
    </source>
</evidence>
<reference evidence="14" key="2">
    <citation type="submission" date="2025-08" db="UniProtKB">
        <authorList>
            <consortium name="Ensembl"/>
        </authorList>
    </citation>
    <scope>IDENTIFICATION</scope>
</reference>
<dbReference type="PANTHER" id="PTHR15505">
    <property type="entry name" value="RIIA DOMAIN-CONTAINING PROTEIN 1"/>
    <property type="match status" value="1"/>
</dbReference>
<comment type="subcellular location">
    <subcellularLocation>
        <location evidence="2">Cell membrane</location>
    </subcellularLocation>
    <subcellularLocation>
        <location evidence="3">Cytoplasm</location>
        <location evidence="3">Cytoskeleton</location>
    </subcellularLocation>
    <subcellularLocation>
        <location evidence="1">Nucleus</location>
    </subcellularLocation>
</comment>
<dbReference type="CDD" id="cd22973">
    <property type="entry name" value="DD_CATIP"/>
    <property type="match status" value="1"/>
</dbReference>
<reference evidence="14" key="3">
    <citation type="submission" date="2025-09" db="UniProtKB">
        <authorList>
            <consortium name="Ensembl"/>
        </authorList>
    </citation>
    <scope>IDENTIFICATION</scope>
</reference>
<evidence type="ECO:0000256" key="3">
    <source>
        <dbReference type="ARBA" id="ARBA00004245"/>
    </source>
</evidence>
<keyword evidence="9" id="KW-0539">Nucleus</keyword>
<keyword evidence="15" id="KW-1185">Reference proteome</keyword>
<evidence type="ECO:0000256" key="9">
    <source>
        <dbReference type="ARBA" id="ARBA00023242"/>
    </source>
</evidence>
<dbReference type="GO" id="GO:0005634">
    <property type="term" value="C:nucleus"/>
    <property type="evidence" value="ECO:0007669"/>
    <property type="project" value="UniProtKB-SubCell"/>
</dbReference>
<organism evidence="14 15">
    <name type="scientific">Gouania willdenowi</name>
    <name type="common">Blunt-snouted clingfish</name>
    <name type="synonym">Lepadogaster willdenowi</name>
    <dbReference type="NCBI Taxonomy" id="441366"/>
    <lineage>
        <taxon>Eukaryota</taxon>
        <taxon>Metazoa</taxon>
        <taxon>Chordata</taxon>
        <taxon>Craniata</taxon>
        <taxon>Vertebrata</taxon>
        <taxon>Euteleostomi</taxon>
        <taxon>Actinopterygii</taxon>
        <taxon>Neopterygii</taxon>
        <taxon>Teleostei</taxon>
        <taxon>Neoteleostei</taxon>
        <taxon>Acanthomorphata</taxon>
        <taxon>Ovalentaria</taxon>
        <taxon>Blenniimorphae</taxon>
        <taxon>Blenniiformes</taxon>
        <taxon>Gobiesocoidei</taxon>
        <taxon>Gobiesocidae</taxon>
        <taxon>Gobiesocinae</taxon>
        <taxon>Gouania</taxon>
    </lineage>
</organism>
<dbReference type="Ensembl" id="ENSGWIT00000056385.1">
    <property type="protein sequence ID" value="ENSGWIP00000052236.1"/>
    <property type="gene ID" value="ENSGWIG00000025230.1"/>
</dbReference>
<evidence type="ECO:0000259" key="13">
    <source>
        <dbReference type="Pfam" id="PF21772"/>
    </source>
</evidence>
<dbReference type="InterPro" id="IPR047501">
    <property type="entry name" value="DD_CATIP"/>
</dbReference>
<dbReference type="SUPFAM" id="SSF47391">
    <property type="entry name" value="Dimerization-anchoring domain of cAMP-dependent PK regulatory subunit"/>
    <property type="match status" value="1"/>
</dbReference>
<evidence type="ECO:0000256" key="1">
    <source>
        <dbReference type="ARBA" id="ARBA00004123"/>
    </source>
</evidence>
<dbReference type="CTD" id="375307"/>
<keyword evidence="8" id="KW-0206">Cytoskeleton</keyword>
<sequence length="345" mass="38531">MDAVDGATADGCDIKASAEAVAFMSSIEPSELQTCIFTDILASVSQTCRSLGGFRVEVEFYRRDQEPCVRVSAQSHGAIDGCRCGTEVTAYLSSDLSVLEEETQEYIKLQSHTVDKKCHLLQRDGEMEITTVITVGEEVTKESISYPLSALQGLVTEGSSLLLMRIIALRKKVPQNMSFVSFDQNLHIIQTTFSELGVKMLEVEGENFEAFGLERSVHSLEDGLKTWQCYFLHDGHLASREQVGAPVTMRLLQLPLKAAQGALTVEKIPLVLEEDMQMHSEFLRRKEAIKADDASYLRQNPEIRELICDFLQALLLRKPEDVSQFARDYFLPFASHCPTKQHSSA</sequence>
<keyword evidence="7" id="KW-0472">Membrane</keyword>
<evidence type="ECO:0000256" key="5">
    <source>
        <dbReference type="ARBA" id="ARBA00022490"/>
    </source>
</evidence>
<dbReference type="InterPro" id="IPR048777">
    <property type="entry name" value="CATIP_N"/>
</dbReference>
<accession>A0A8C5NFX9</accession>